<keyword evidence="3" id="KW-0812">Transmembrane</keyword>
<feature type="transmembrane region" description="Helical" evidence="3">
    <location>
        <begin position="156"/>
        <end position="179"/>
    </location>
</feature>
<evidence type="ECO:0000256" key="1">
    <source>
        <dbReference type="ARBA" id="ARBA00007783"/>
    </source>
</evidence>
<dbReference type="GO" id="GO:0015920">
    <property type="term" value="P:lipopolysaccharide transport"/>
    <property type="evidence" value="ECO:0007669"/>
    <property type="project" value="TreeGrafter"/>
</dbReference>
<feature type="transmembrane region" description="Helical" evidence="3">
    <location>
        <begin position="63"/>
        <end position="80"/>
    </location>
</feature>
<dbReference type="Proteomes" id="UP000028839">
    <property type="component" value="Unassembled WGS sequence"/>
</dbReference>
<feature type="transmembrane region" description="Helical" evidence="3">
    <location>
        <begin position="249"/>
        <end position="271"/>
    </location>
</feature>
<dbReference type="OrthoDB" id="9786910at2"/>
<dbReference type="PANTHER" id="PTHR30413:SF10">
    <property type="entry name" value="CAPSULE POLYSACCHARIDE EXPORT INNER-MEMBRANE PROTEIN CTRC"/>
    <property type="match status" value="1"/>
</dbReference>
<dbReference type="EMBL" id="JPGN01000023">
    <property type="protein sequence ID" value="KFI20216.1"/>
    <property type="molecule type" value="Genomic_DNA"/>
</dbReference>
<dbReference type="PANTHER" id="PTHR30413">
    <property type="entry name" value="INNER MEMBRANE TRANSPORT PERMEASE"/>
    <property type="match status" value="1"/>
</dbReference>
<dbReference type="HOGENOM" id="CLU_060703_1_1_6"/>
<feature type="transmembrane region" description="Helical" evidence="3">
    <location>
        <begin position="106"/>
        <end position="136"/>
    </location>
</feature>
<evidence type="ECO:0000313" key="4">
    <source>
        <dbReference type="EMBL" id="KFI20216.1"/>
    </source>
</evidence>
<evidence type="ECO:0000256" key="2">
    <source>
        <dbReference type="ARBA" id="ARBA00022448"/>
    </source>
</evidence>
<keyword evidence="2" id="KW-0813">Transport</keyword>
<protein>
    <submittedName>
        <fullName evidence="4">Phosphate ABC transporter permease</fullName>
    </submittedName>
</protein>
<feature type="transmembrane region" description="Helical" evidence="3">
    <location>
        <begin position="191"/>
        <end position="209"/>
    </location>
</feature>
<proteinExistence type="inferred from homology"/>
<accession>A0A0E2Z4T2</accession>
<comment type="caution">
    <text evidence="4">The sequence shown here is derived from an EMBL/GenBank/DDBJ whole genome shotgun (WGS) entry which is preliminary data.</text>
</comment>
<keyword evidence="3" id="KW-0472">Membrane</keyword>
<evidence type="ECO:0000313" key="5">
    <source>
        <dbReference type="Proteomes" id="UP000028839"/>
    </source>
</evidence>
<sequence>MLSTLTNIIARQDLLKSLTLSELQSSTAQMRLGWLWWLLDPLLLMGVYWGVMVIILGRGNIRYEPYWIFLFCGLIAWKHFAESAAKATNVLSAKDHLIKSVPFPTIILPIAVVFSSFGFFLFGMGVLLVFALGAALSGALVQHSGDLLPLLQLPGLMALQLLIVTGIALPLACVGALVRDLSPFINHFLRMAYYLSPGLYGIDLIQRLLTAEFGSEWGSKLFNLYMLNPFAILISGYRDSIFYGEFMPLYFWLILFLEAGILLFVGYRIYLYYDRRVIKFL</sequence>
<dbReference type="AlphaFoldDB" id="A0A0E2Z4T2"/>
<comment type="similarity">
    <text evidence="1">Belongs to the ABC-2 integral membrane protein family.</text>
</comment>
<gene>
    <name evidence="4" type="ORF">IB75_03665</name>
</gene>
<organism evidence="4 5">
    <name type="scientific">Nitrosococcus oceani C-27</name>
    <dbReference type="NCBI Taxonomy" id="314279"/>
    <lineage>
        <taxon>Bacteria</taxon>
        <taxon>Pseudomonadati</taxon>
        <taxon>Pseudomonadota</taxon>
        <taxon>Gammaproteobacteria</taxon>
        <taxon>Chromatiales</taxon>
        <taxon>Chromatiaceae</taxon>
        <taxon>Nitrosococcus</taxon>
    </lineage>
</organism>
<feature type="transmembrane region" description="Helical" evidence="3">
    <location>
        <begin position="34"/>
        <end position="56"/>
    </location>
</feature>
<keyword evidence="3" id="KW-1133">Transmembrane helix</keyword>
<reference evidence="4 5" key="1">
    <citation type="submission" date="2014-07" db="EMBL/GenBank/DDBJ databases">
        <title>Comparative analysis of Nitrosococcus oceani genome inventories of strains from Pacific and Atlantic gyres.</title>
        <authorList>
            <person name="Lim C.K."/>
            <person name="Wang L."/>
            <person name="Sayavedra-Soto L.A."/>
            <person name="Klotz M.G."/>
        </authorList>
    </citation>
    <scope>NUCLEOTIDE SEQUENCE [LARGE SCALE GENOMIC DNA]</scope>
    <source>
        <strain evidence="4 5">C-27</strain>
    </source>
</reference>
<name>A0A0E2Z4T2_9GAMM</name>
<evidence type="ECO:0000256" key="3">
    <source>
        <dbReference type="SAM" id="Phobius"/>
    </source>
</evidence>